<evidence type="ECO:0000313" key="1">
    <source>
        <dbReference type="EMBL" id="KAK5803910.1"/>
    </source>
</evidence>
<name>A0ABR0NRL6_GOSAR</name>
<reference evidence="1 2" key="1">
    <citation type="submission" date="2023-03" db="EMBL/GenBank/DDBJ databases">
        <title>WGS of Gossypium arboreum.</title>
        <authorList>
            <person name="Yu D."/>
        </authorList>
    </citation>
    <scope>NUCLEOTIDE SEQUENCE [LARGE SCALE GENOMIC DNA]</scope>
    <source>
        <tissue evidence="1">Leaf</tissue>
    </source>
</reference>
<sequence length="192" mass="22472">MVEPNDKPTLIYTIWTEKSCNPDNFRAQMKSIWKTKKKFEIQLVGQKHFFIVFESEKDLETIMEGVISGGILRFEINGSIKKNQETHPQNEKSNGMIQEVQDDSRLTLTEKVIKIQKEREIIEKETRRNKTNEDMLKPTRKSSCKRIESAKVMKYYGAESKLKKRKSAEIEDDDYGIDEIQEDAAKRMRYGG</sequence>
<evidence type="ECO:0008006" key="3">
    <source>
        <dbReference type="Google" id="ProtNLM"/>
    </source>
</evidence>
<organism evidence="1 2">
    <name type="scientific">Gossypium arboreum</name>
    <name type="common">Tree cotton</name>
    <name type="synonym">Gossypium nanking</name>
    <dbReference type="NCBI Taxonomy" id="29729"/>
    <lineage>
        <taxon>Eukaryota</taxon>
        <taxon>Viridiplantae</taxon>
        <taxon>Streptophyta</taxon>
        <taxon>Embryophyta</taxon>
        <taxon>Tracheophyta</taxon>
        <taxon>Spermatophyta</taxon>
        <taxon>Magnoliopsida</taxon>
        <taxon>eudicotyledons</taxon>
        <taxon>Gunneridae</taxon>
        <taxon>Pentapetalae</taxon>
        <taxon>rosids</taxon>
        <taxon>malvids</taxon>
        <taxon>Malvales</taxon>
        <taxon>Malvaceae</taxon>
        <taxon>Malvoideae</taxon>
        <taxon>Gossypium</taxon>
    </lineage>
</organism>
<dbReference type="EMBL" id="JARKNE010000009">
    <property type="protein sequence ID" value="KAK5803910.1"/>
    <property type="molecule type" value="Genomic_DNA"/>
</dbReference>
<accession>A0ABR0NRL6</accession>
<protein>
    <recommendedName>
        <fullName evidence="3">DUF4283 domain-containing protein</fullName>
    </recommendedName>
</protein>
<dbReference type="Proteomes" id="UP001358586">
    <property type="component" value="Chromosome 9"/>
</dbReference>
<evidence type="ECO:0000313" key="2">
    <source>
        <dbReference type="Proteomes" id="UP001358586"/>
    </source>
</evidence>
<comment type="caution">
    <text evidence="1">The sequence shown here is derived from an EMBL/GenBank/DDBJ whole genome shotgun (WGS) entry which is preliminary data.</text>
</comment>
<keyword evidence="2" id="KW-1185">Reference proteome</keyword>
<gene>
    <name evidence="1" type="ORF">PVK06_031559</name>
</gene>
<proteinExistence type="predicted"/>